<dbReference type="Proteomes" id="UP001151760">
    <property type="component" value="Unassembled WGS sequence"/>
</dbReference>
<feature type="region of interest" description="Disordered" evidence="1">
    <location>
        <begin position="52"/>
        <end position="74"/>
    </location>
</feature>
<comment type="caution">
    <text evidence="2">The sequence shown here is derived from an EMBL/GenBank/DDBJ whole genome shotgun (WGS) entry which is preliminary data.</text>
</comment>
<gene>
    <name evidence="2" type="ORF">Tco_1079286</name>
</gene>
<keyword evidence="3" id="KW-1185">Reference proteome</keyword>
<reference evidence="2" key="2">
    <citation type="submission" date="2022-01" db="EMBL/GenBank/DDBJ databases">
        <authorList>
            <person name="Yamashiro T."/>
            <person name="Shiraishi A."/>
            <person name="Satake H."/>
            <person name="Nakayama K."/>
        </authorList>
    </citation>
    <scope>NUCLEOTIDE SEQUENCE</scope>
</reference>
<proteinExistence type="predicted"/>
<feature type="compositionally biased region" description="Polar residues" evidence="1">
    <location>
        <begin position="52"/>
        <end position="69"/>
    </location>
</feature>
<dbReference type="EMBL" id="BQNB010019920">
    <property type="protein sequence ID" value="GJT90441.1"/>
    <property type="molecule type" value="Genomic_DNA"/>
</dbReference>
<accession>A0ABQ5HRC5</accession>
<reference evidence="2" key="1">
    <citation type="journal article" date="2022" name="Int. J. Mol. Sci.">
        <title>Draft Genome of Tanacetum Coccineum: Genomic Comparison of Closely Related Tanacetum-Family Plants.</title>
        <authorList>
            <person name="Yamashiro T."/>
            <person name="Shiraishi A."/>
            <person name="Nakayama K."/>
            <person name="Satake H."/>
        </authorList>
    </citation>
    <scope>NUCLEOTIDE SEQUENCE</scope>
</reference>
<evidence type="ECO:0000313" key="2">
    <source>
        <dbReference type="EMBL" id="GJT90441.1"/>
    </source>
</evidence>
<protein>
    <submittedName>
        <fullName evidence="2">Uncharacterized protein</fullName>
    </submittedName>
</protein>
<evidence type="ECO:0000313" key="3">
    <source>
        <dbReference type="Proteomes" id="UP001151760"/>
    </source>
</evidence>
<organism evidence="2 3">
    <name type="scientific">Tanacetum coccineum</name>
    <dbReference type="NCBI Taxonomy" id="301880"/>
    <lineage>
        <taxon>Eukaryota</taxon>
        <taxon>Viridiplantae</taxon>
        <taxon>Streptophyta</taxon>
        <taxon>Embryophyta</taxon>
        <taxon>Tracheophyta</taxon>
        <taxon>Spermatophyta</taxon>
        <taxon>Magnoliopsida</taxon>
        <taxon>eudicotyledons</taxon>
        <taxon>Gunneridae</taxon>
        <taxon>Pentapetalae</taxon>
        <taxon>asterids</taxon>
        <taxon>campanulids</taxon>
        <taxon>Asterales</taxon>
        <taxon>Asteraceae</taxon>
        <taxon>Asteroideae</taxon>
        <taxon>Anthemideae</taxon>
        <taxon>Anthemidinae</taxon>
        <taxon>Tanacetum</taxon>
    </lineage>
</organism>
<sequence>MAHAGVVSYVPTNPGWEREGMVREPLVRKHRWMGGTQAAVHNQIFHKKSMLQRSNGNNQDCEEGQQNPRGFQGKMNHRNKLYHMCPGGHEDIIVHGSSQMPRAG</sequence>
<evidence type="ECO:0000256" key="1">
    <source>
        <dbReference type="SAM" id="MobiDB-lite"/>
    </source>
</evidence>
<name>A0ABQ5HRC5_9ASTR</name>